<keyword evidence="2" id="KW-1185">Reference proteome</keyword>
<protein>
    <submittedName>
        <fullName evidence="1">Uncharacterized protein</fullName>
    </submittedName>
</protein>
<name>A0ABY7BRG9_9FIRM</name>
<evidence type="ECO:0000313" key="1">
    <source>
        <dbReference type="EMBL" id="WAM34191.1"/>
    </source>
</evidence>
<gene>
    <name evidence="1" type="ORF">OTK00_000369</name>
</gene>
<dbReference type="RefSeq" id="WP_157841043.1">
    <property type="nucleotide sequence ID" value="NZ_CP113865.1"/>
</dbReference>
<dbReference type="Proteomes" id="UP001164909">
    <property type="component" value="Chromosome"/>
</dbReference>
<proteinExistence type="predicted"/>
<dbReference type="EMBL" id="CP113865">
    <property type="protein sequence ID" value="WAM34191.1"/>
    <property type="molecule type" value="Genomic_DNA"/>
</dbReference>
<sequence length="53" mass="6109">MAKRNLYIETRHGGLGFDWPYMVAFKVMEHSLSSLNVKGNRLIYAKPINDNVI</sequence>
<organism evidence="1 2">
    <name type="scientific">Caldicellulosiruptor morganii</name>
    <dbReference type="NCBI Taxonomy" id="1387555"/>
    <lineage>
        <taxon>Bacteria</taxon>
        <taxon>Bacillati</taxon>
        <taxon>Bacillota</taxon>
        <taxon>Bacillota incertae sedis</taxon>
        <taxon>Caldicellulosiruptorales</taxon>
        <taxon>Caldicellulosiruptoraceae</taxon>
        <taxon>Caldicellulosiruptor</taxon>
    </lineage>
</organism>
<accession>A0ABY7BRG9</accession>
<reference evidence="1" key="1">
    <citation type="submission" date="2022-12" db="EMBL/GenBank/DDBJ databases">
        <authorList>
            <person name="Bing R.G."/>
            <person name="Willard D.J."/>
            <person name="Manesh M.J.H."/>
            <person name="Laemthong T."/>
            <person name="Crosby J.R."/>
            <person name="Kelly R.M."/>
        </authorList>
    </citation>
    <scope>NUCLEOTIDE SEQUENCE</scope>
    <source>
        <strain evidence="1">DSM 8990</strain>
    </source>
</reference>
<evidence type="ECO:0000313" key="2">
    <source>
        <dbReference type="Proteomes" id="UP001164909"/>
    </source>
</evidence>